<evidence type="ECO:0000313" key="5">
    <source>
        <dbReference type="Proteomes" id="UP000308181"/>
    </source>
</evidence>
<organism evidence="4 5">
    <name type="scientific">Pedobacter cryophilus</name>
    <dbReference type="NCBI Taxonomy" id="2571271"/>
    <lineage>
        <taxon>Bacteria</taxon>
        <taxon>Pseudomonadati</taxon>
        <taxon>Bacteroidota</taxon>
        <taxon>Sphingobacteriia</taxon>
        <taxon>Sphingobacteriales</taxon>
        <taxon>Sphingobacteriaceae</taxon>
        <taxon>Pedobacter</taxon>
    </lineage>
</organism>
<dbReference type="PANTHER" id="PTHR24189">
    <property type="entry name" value="MYOTROPHIN"/>
    <property type="match status" value="1"/>
</dbReference>
<dbReference type="InterPro" id="IPR002110">
    <property type="entry name" value="Ankyrin_rpt"/>
</dbReference>
<keyword evidence="5" id="KW-1185">Reference proteome</keyword>
<comment type="caution">
    <text evidence="4">The sequence shown here is derived from an EMBL/GenBank/DDBJ whole genome shotgun (WGS) entry which is preliminary data.</text>
</comment>
<dbReference type="EMBL" id="SWBP01000009">
    <property type="protein sequence ID" value="TKB95281.1"/>
    <property type="molecule type" value="Genomic_DNA"/>
</dbReference>
<name>A0A4U1BTN7_9SPHI</name>
<dbReference type="PROSITE" id="PS50297">
    <property type="entry name" value="ANK_REP_REGION"/>
    <property type="match status" value="3"/>
</dbReference>
<feature type="repeat" description="ANK" evidence="3">
    <location>
        <begin position="161"/>
        <end position="193"/>
    </location>
</feature>
<dbReference type="Pfam" id="PF12796">
    <property type="entry name" value="Ank_2"/>
    <property type="match status" value="2"/>
</dbReference>
<dbReference type="PROSITE" id="PS50088">
    <property type="entry name" value="ANK_REPEAT"/>
    <property type="match status" value="3"/>
</dbReference>
<evidence type="ECO:0000256" key="3">
    <source>
        <dbReference type="PROSITE-ProRule" id="PRU00023"/>
    </source>
</evidence>
<feature type="repeat" description="ANK" evidence="3">
    <location>
        <begin position="128"/>
        <end position="160"/>
    </location>
</feature>
<dbReference type="Gene3D" id="1.25.40.20">
    <property type="entry name" value="Ankyrin repeat-containing domain"/>
    <property type="match status" value="1"/>
</dbReference>
<evidence type="ECO:0000313" key="4">
    <source>
        <dbReference type="EMBL" id="TKB95281.1"/>
    </source>
</evidence>
<keyword evidence="2 3" id="KW-0040">ANK repeat</keyword>
<accession>A0A4U1BTN7</accession>
<evidence type="ECO:0000256" key="1">
    <source>
        <dbReference type="ARBA" id="ARBA00022737"/>
    </source>
</evidence>
<reference evidence="4 5" key="1">
    <citation type="submission" date="2019-04" db="EMBL/GenBank/DDBJ databases">
        <title>Pedobacter sp. AR-3-17 sp. nov., isolated from Arctic soil.</title>
        <authorList>
            <person name="Dahal R.H."/>
            <person name="Kim D.-U."/>
        </authorList>
    </citation>
    <scope>NUCLEOTIDE SEQUENCE [LARGE SCALE GENOMIC DNA]</scope>
    <source>
        <strain evidence="4 5">AR-3-17</strain>
    </source>
</reference>
<dbReference type="Proteomes" id="UP000308181">
    <property type="component" value="Unassembled WGS sequence"/>
</dbReference>
<evidence type="ECO:0000256" key="2">
    <source>
        <dbReference type="ARBA" id="ARBA00023043"/>
    </source>
</evidence>
<dbReference type="RefSeq" id="WP_136827719.1">
    <property type="nucleotide sequence ID" value="NZ_SWBP01000009.1"/>
</dbReference>
<keyword evidence="1" id="KW-0677">Repeat</keyword>
<protein>
    <submittedName>
        <fullName evidence="4">Ankyrin repeat domain-containing protein</fullName>
    </submittedName>
</protein>
<dbReference type="SUPFAM" id="SSF48403">
    <property type="entry name" value="Ankyrin repeat"/>
    <property type="match status" value="1"/>
</dbReference>
<dbReference type="AlphaFoldDB" id="A0A4U1BTN7"/>
<feature type="repeat" description="ANK" evidence="3">
    <location>
        <begin position="93"/>
        <end position="125"/>
    </location>
</feature>
<sequence length="216" mass="23525">MQQTFLEELIIAGDEIAVKDYLLSNLSAINELTSHGVSPLMLSCYFKKPEITTILIELLDEITLFEASAAGKFDVVAHEIFKKPEKINDYSDDGFTALGLAAYFGREEVARYLVLKGADVNLSSKNGYHVFPLHSAVAGNHLNISRMLIENGAIVNVAQMSGVTPLHSAAQNGSVEIIILLLEKGAKVDIRMEGGKLPSDLAKEKGFEDIAEILSF</sequence>
<gene>
    <name evidence="4" type="ORF">FA046_16910</name>
</gene>
<proteinExistence type="predicted"/>
<dbReference type="InterPro" id="IPR036770">
    <property type="entry name" value="Ankyrin_rpt-contain_sf"/>
</dbReference>
<dbReference type="PANTHER" id="PTHR24189:SF50">
    <property type="entry name" value="ANKYRIN REPEAT AND SOCS BOX PROTEIN 2"/>
    <property type="match status" value="1"/>
</dbReference>
<dbReference type="SMART" id="SM00248">
    <property type="entry name" value="ANK"/>
    <property type="match status" value="4"/>
</dbReference>
<dbReference type="OrthoDB" id="5657095at2"/>
<dbReference type="InterPro" id="IPR050745">
    <property type="entry name" value="Multifunctional_regulatory"/>
</dbReference>